<keyword evidence="1" id="KW-0472">Membrane</keyword>
<dbReference type="EMBL" id="BMWZ01000004">
    <property type="protein sequence ID" value="GGZ82851.1"/>
    <property type="molecule type" value="Genomic_DNA"/>
</dbReference>
<evidence type="ECO:0000256" key="1">
    <source>
        <dbReference type="SAM" id="Phobius"/>
    </source>
</evidence>
<keyword evidence="3" id="KW-1185">Reference proteome</keyword>
<gene>
    <name evidence="2" type="ORF">GCM10007028_20870</name>
</gene>
<evidence type="ECO:0000313" key="2">
    <source>
        <dbReference type="EMBL" id="GGZ82851.1"/>
    </source>
</evidence>
<keyword evidence="1" id="KW-0812">Transmembrane</keyword>
<feature type="transmembrane region" description="Helical" evidence="1">
    <location>
        <begin position="72"/>
        <end position="90"/>
    </location>
</feature>
<evidence type="ECO:0000313" key="3">
    <source>
        <dbReference type="Proteomes" id="UP000636004"/>
    </source>
</evidence>
<feature type="transmembrane region" description="Helical" evidence="1">
    <location>
        <begin position="111"/>
        <end position="136"/>
    </location>
</feature>
<dbReference type="AlphaFoldDB" id="A0A918R1H1"/>
<keyword evidence="1" id="KW-1133">Transmembrane helix</keyword>
<comment type="caution">
    <text evidence="2">The sequence shown here is derived from an EMBL/GenBank/DDBJ whole genome shotgun (WGS) entry which is preliminary data.</text>
</comment>
<feature type="transmembrane region" description="Helical" evidence="1">
    <location>
        <begin position="34"/>
        <end position="52"/>
    </location>
</feature>
<protein>
    <submittedName>
        <fullName evidence="2">Uncharacterized protein</fullName>
    </submittedName>
</protein>
<reference evidence="2" key="1">
    <citation type="journal article" date="2014" name="Int. J. Syst. Evol. Microbiol.">
        <title>Complete genome sequence of Corynebacterium casei LMG S-19264T (=DSM 44701T), isolated from a smear-ripened cheese.</title>
        <authorList>
            <consortium name="US DOE Joint Genome Institute (JGI-PGF)"/>
            <person name="Walter F."/>
            <person name="Albersmeier A."/>
            <person name="Kalinowski J."/>
            <person name="Ruckert C."/>
        </authorList>
    </citation>
    <scope>NUCLEOTIDE SEQUENCE</scope>
    <source>
        <strain evidence="2">KCTC 12710</strain>
    </source>
</reference>
<dbReference type="Proteomes" id="UP000636004">
    <property type="component" value="Unassembled WGS sequence"/>
</dbReference>
<organism evidence="2 3">
    <name type="scientific">Algibacter mikhailovii</name>
    <dbReference type="NCBI Taxonomy" id="425498"/>
    <lineage>
        <taxon>Bacteria</taxon>
        <taxon>Pseudomonadati</taxon>
        <taxon>Bacteroidota</taxon>
        <taxon>Flavobacteriia</taxon>
        <taxon>Flavobacteriales</taxon>
        <taxon>Flavobacteriaceae</taxon>
        <taxon>Algibacter</taxon>
    </lineage>
</organism>
<accession>A0A918R1H1</accession>
<reference evidence="2" key="2">
    <citation type="submission" date="2020-09" db="EMBL/GenBank/DDBJ databases">
        <authorList>
            <person name="Sun Q."/>
            <person name="Kim S."/>
        </authorList>
    </citation>
    <scope>NUCLEOTIDE SEQUENCE</scope>
    <source>
        <strain evidence="2">KCTC 12710</strain>
    </source>
</reference>
<sequence length="147" mass="17005">MHLKNKMMMILDYLIYRVFGYFDKKNPSKAKSNTINFISIFEGTVLVPIFLIFNGITKIYSTPENPNPSMKYYIGIPLAILLLILNTKYIKIKLKNNGIDLLNSRFKNTLNWIPIWLIFSSPIIFVFVCPIIYGAINGTLSFPLFEK</sequence>
<name>A0A918R1H1_9FLAO</name>
<proteinExistence type="predicted"/>